<evidence type="ECO:0000313" key="1">
    <source>
        <dbReference type="EMBL" id="JAE14277.1"/>
    </source>
</evidence>
<organism evidence="1">
    <name type="scientific">Arundo donax</name>
    <name type="common">Giant reed</name>
    <name type="synonym">Donax arundinaceus</name>
    <dbReference type="NCBI Taxonomy" id="35708"/>
    <lineage>
        <taxon>Eukaryota</taxon>
        <taxon>Viridiplantae</taxon>
        <taxon>Streptophyta</taxon>
        <taxon>Embryophyta</taxon>
        <taxon>Tracheophyta</taxon>
        <taxon>Spermatophyta</taxon>
        <taxon>Magnoliopsida</taxon>
        <taxon>Liliopsida</taxon>
        <taxon>Poales</taxon>
        <taxon>Poaceae</taxon>
        <taxon>PACMAD clade</taxon>
        <taxon>Arundinoideae</taxon>
        <taxon>Arundineae</taxon>
        <taxon>Arundo</taxon>
    </lineage>
</organism>
<proteinExistence type="predicted"/>
<name>A0A0A9FPQ9_ARUDO</name>
<reference evidence="1" key="2">
    <citation type="journal article" date="2015" name="Data Brief">
        <title>Shoot transcriptome of the giant reed, Arundo donax.</title>
        <authorList>
            <person name="Barrero R.A."/>
            <person name="Guerrero F.D."/>
            <person name="Moolhuijzen P."/>
            <person name="Goolsby J.A."/>
            <person name="Tidwell J."/>
            <person name="Bellgard S.E."/>
            <person name="Bellgard M.I."/>
        </authorList>
    </citation>
    <scope>NUCLEOTIDE SEQUENCE</scope>
    <source>
        <tissue evidence="1">Shoot tissue taken approximately 20 cm above the soil surface</tissue>
    </source>
</reference>
<sequence>MSTARIHASSMSHQSIKIHLELLHPHLPFTSERRSTLWSTISLISQVAKQHLNPVPVSTVAC</sequence>
<dbReference type="AlphaFoldDB" id="A0A0A9FPQ9"/>
<protein>
    <submittedName>
        <fullName evidence="1">Uncharacterized protein</fullName>
    </submittedName>
</protein>
<reference evidence="1" key="1">
    <citation type="submission" date="2014-09" db="EMBL/GenBank/DDBJ databases">
        <authorList>
            <person name="Magalhaes I.L.F."/>
            <person name="Oliveira U."/>
            <person name="Santos F.R."/>
            <person name="Vidigal T.H.D.A."/>
            <person name="Brescovit A.D."/>
            <person name="Santos A.J."/>
        </authorList>
    </citation>
    <scope>NUCLEOTIDE SEQUENCE</scope>
    <source>
        <tissue evidence="1">Shoot tissue taken approximately 20 cm above the soil surface</tissue>
    </source>
</reference>
<dbReference type="EMBL" id="GBRH01183619">
    <property type="protein sequence ID" value="JAE14277.1"/>
    <property type="molecule type" value="Transcribed_RNA"/>
</dbReference>
<accession>A0A0A9FPQ9</accession>